<protein>
    <submittedName>
        <fullName evidence="3">Uncharacterized protein</fullName>
    </submittedName>
</protein>
<sequence length="153" mass="18127">MKKAILTIATLALLTTGTVLAQRGYDPNYDNRNRYPNQGMQNPRADDARDEYRIDRLDAIVGLTRRQERELRRIENHYDRLGLMPGNRLDPREFQRLSWQKQHDVMDVLTPAQRDRLYTYQHSNRYNRGYDRGYDRDRGYGYPDRGGYGGRGK</sequence>
<dbReference type="RefSeq" id="WP_071505077.1">
    <property type="nucleotide sequence ID" value="NZ_MORL01000013.1"/>
</dbReference>
<reference evidence="3 4" key="1">
    <citation type="submission" date="2016-10" db="EMBL/GenBank/DDBJ databases">
        <title>Arsenicibacter rosenii gen. nov., sp. nov., an efficient arsenic-methylating bacterium isolated from an arsenic-contaminated paddy soil.</title>
        <authorList>
            <person name="Huang K."/>
        </authorList>
    </citation>
    <scope>NUCLEOTIDE SEQUENCE [LARGE SCALE GENOMIC DNA]</scope>
    <source>
        <strain evidence="3 4">SM-1</strain>
    </source>
</reference>
<gene>
    <name evidence="3" type="ORF">BLX24_20535</name>
</gene>
<dbReference type="EMBL" id="MORL01000013">
    <property type="protein sequence ID" value="OIN57365.1"/>
    <property type="molecule type" value="Genomic_DNA"/>
</dbReference>
<feature type="region of interest" description="Disordered" evidence="1">
    <location>
        <begin position="126"/>
        <end position="153"/>
    </location>
</feature>
<dbReference type="AlphaFoldDB" id="A0A1S2VGH3"/>
<feature type="compositionally biased region" description="Basic and acidic residues" evidence="1">
    <location>
        <begin position="128"/>
        <end position="139"/>
    </location>
</feature>
<accession>A0A1S2VGH3</accession>
<evidence type="ECO:0000256" key="2">
    <source>
        <dbReference type="SAM" id="SignalP"/>
    </source>
</evidence>
<keyword evidence="4" id="KW-1185">Reference proteome</keyword>
<proteinExistence type="predicted"/>
<keyword evidence="2" id="KW-0732">Signal</keyword>
<comment type="caution">
    <text evidence="3">The sequence shown here is derived from an EMBL/GenBank/DDBJ whole genome shotgun (WGS) entry which is preliminary data.</text>
</comment>
<organism evidence="3 4">
    <name type="scientific">Arsenicibacter rosenii</name>
    <dbReference type="NCBI Taxonomy" id="1750698"/>
    <lineage>
        <taxon>Bacteria</taxon>
        <taxon>Pseudomonadati</taxon>
        <taxon>Bacteroidota</taxon>
        <taxon>Cytophagia</taxon>
        <taxon>Cytophagales</taxon>
        <taxon>Spirosomataceae</taxon>
        <taxon>Arsenicibacter</taxon>
    </lineage>
</organism>
<evidence type="ECO:0000313" key="3">
    <source>
        <dbReference type="EMBL" id="OIN57365.1"/>
    </source>
</evidence>
<evidence type="ECO:0000313" key="4">
    <source>
        <dbReference type="Proteomes" id="UP000181790"/>
    </source>
</evidence>
<feature type="signal peptide" evidence="2">
    <location>
        <begin position="1"/>
        <end position="21"/>
    </location>
</feature>
<name>A0A1S2VGH3_9BACT</name>
<evidence type="ECO:0000256" key="1">
    <source>
        <dbReference type="SAM" id="MobiDB-lite"/>
    </source>
</evidence>
<dbReference type="Proteomes" id="UP000181790">
    <property type="component" value="Unassembled WGS sequence"/>
</dbReference>
<feature type="chain" id="PRO_5010306203" evidence="2">
    <location>
        <begin position="22"/>
        <end position="153"/>
    </location>
</feature>
<feature type="compositionally biased region" description="Gly residues" evidence="1">
    <location>
        <begin position="144"/>
        <end position="153"/>
    </location>
</feature>